<dbReference type="RefSeq" id="XP_002676879.1">
    <property type="nucleotide sequence ID" value="XM_002676833.1"/>
</dbReference>
<feature type="non-terminal residue" evidence="2">
    <location>
        <position position="107"/>
    </location>
</feature>
<keyword evidence="3" id="KW-1185">Reference proteome</keyword>
<dbReference type="eggNOG" id="KOG2716">
    <property type="taxonomic scope" value="Eukaryota"/>
</dbReference>
<dbReference type="CDD" id="cd18316">
    <property type="entry name" value="BTB_POZ_KCTD-like"/>
    <property type="match status" value="1"/>
</dbReference>
<dbReference type="PROSITE" id="PS50097">
    <property type="entry name" value="BTB"/>
    <property type="match status" value="1"/>
</dbReference>
<accession>D2VFT3</accession>
<evidence type="ECO:0000259" key="1">
    <source>
        <dbReference type="PROSITE" id="PS50097"/>
    </source>
</evidence>
<organism evidence="3">
    <name type="scientific">Naegleria gruberi</name>
    <name type="common">Amoeba</name>
    <dbReference type="NCBI Taxonomy" id="5762"/>
    <lineage>
        <taxon>Eukaryota</taxon>
        <taxon>Discoba</taxon>
        <taxon>Heterolobosea</taxon>
        <taxon>Tetramitia</taxon>
        <taxon>Eutetramitia</taxon>
        <taxon>Vahlkampfiidae</taxon>
        <taxon>Naegleria</taxon>
    </lineage>
</organism>
<dbReference type="VEuPathDB" id="AmoebaDB:NAEGRDRAFT_4350"/>
<dbReference type="Gene3D" id="3.30.710.10">
    <property type="entry name" value="Potassium Channel Kv1.1, Chain A"/>
    <property type="match status" value="1"/>
</dbReference>
<gene>
    <name evidence="2" type="primary">AM60b</name>
    <name evidence="2" type="ORF">NAEGRDRAFT_4350</name>
</gene>
<dbReference type="KEGG" id="ngr:NAEGRDRAFT_4350"/>
<dbReference type="SUPFAM" id="SSF54695">
    <property type="entry name" value="POZ domain"/>
    <property type="match status" value="1"/>
</dbReference>
<dbReference type="Pfam" id="PF02214">
    <property type="entry name" value="BTB_2"/>
    <property type="match status" value="1"/>
</dbReference>
<feature type="domain" description="BTB" evidence="1">
    <location>
        <begin position="1"/>
        <end position="64"/>
    </location>
</feature>
<dbReference type="SMART" id="SM00225">
    <property type="entry name" value="BTB"/>
    <property type="match status" value="1"/>
</dbReference>
<dbReference type="OrthoDB" id="2414723at2759"/>
<evidence type="ECO:0000313" key="2">
    <source>
        <dbReference type="EMBL" id="EFC44135.1"/>
    </source>
</evidence>
<dbReference type="InParanoid" id="D2VFT3"/>
<dbReference type="Proteomes" id="UP000006671">
    <property type="component" value="Unassembled WGS sequence"/>
</dbReference>
<name>D2VFT3_NAEGR</name>
<dbReference type="InterPro" id="IPR000210">
    <property type="entry name" value="BTB/POZ_dom"/>
</dbReference>
<dbReference type="GO" id="GO:0051260">
    <property type="term" value="P:protein homooligomerization"/>
    <property type="evidence" value="ECO:0007669"/>
    <property type="project" value="InterPro"/>
</dbReference>
<dbReference type="AlphaFoldDB" id="D2VFT3"/>
<feature type="non-terminal residue" evidence="2">
    <location>
        <position position="1"/>
    </location>
</feature>
<dbReference type="EMBL" id="GG738869">
    <property type="protein sequence ID" value="EFC44135.1"/>
    <property type="molecule type" value="Genomic_DNA"/>
</dbReference>
<reference evidence="2 3" key="1">
    <citation type="journal article" date="2010" name="Cell">
        <title>The genome of Naegleria gruberi illuminates early eukaryotic versatility.</title>
        <authorList>
            <person name="Fritz-Laylin L.K."/>
            <person name="Prochnik S.E."/>
            <person name="Ginger M.L."/>
            <person name="Dacks J.B."/>
            <person name="Carpenter M.L."/>
            <person name="Field M.C."/>
            <person name="Kuo A."/>
            <person name="Paredez A."/>
            <person name="Chapman J."/>
            <person name="Pham J."/>
            <person name="Shu S."/>
            <person name="Neupane R."/>
            <person name="Cipriano M."/>
            <person name="Mancuso J."/>
            <person name="Tu H."/>
            <person name="Salamov A."/>
            <person name="Lindquist E."/>
            <person name="Shapiro H."/>
            <person name="Lucas S."/>
            <person name="Grigoriev I.V."/>
            <person name="Cande W.Z."/>
            <person name="Fulton C."/>
            <person name="Rokhsar D.S."/>
            <person name="Dawson S.C."/>
        </authorList>
    </citation>
    <scope>NUCLEOTIDE SEQUENCE [LARGE SCALE GENOMIC DNA]</scope>
    <source>
        <strain evidence="2 3">NEG-M</strain>
    </source>
</reference>
<dbReference type="InterPro" id="IPR011333">
    <property type="entry name" value="SKP1/BTB/POZ_sf"/>
</dbReference>
<dbReference type="InterPro" id="IPR003131">
    <property type="entry name" value="T1-type_BTB"/>
</dbReference>
<proteinExistence type="predicted"/>
<dbReference type="PANTHER" id="PTHR11145">
    <property type="entry name" value="BTB/POZ DOMAIN-CONTAINING ADAPTER FOR CUL3-MEDIATED RHOA DEGRADATION PROTEIN FAMILY MEMBER"/>
    <property type="match status" value="1"/>
</dbReference>
<protein>
    <submittedName>
        <fullName evidence="2">Uncharacterized protein AM60b</fullName>
    </submittedName>
</protein>
<dbReference type="PANTHER" id="PTHR11145:SF8">
    <property type="entry name" value="RE57120P"/>
    <property type="match status" value="1"/>
</dbReference>
<sequence>ENIIKLNLRGKIFITTLQTLTKRENMFKIMLGSQFGIDKDENGYILIDRDPDYFPIILEHLRTGSTTHIGIWEDVNESSLEQLTNLLEESDFFGTDKLTSKVKDLIT</sequence>
<dbReference type="InterPro" id="IPR045068">
    <property type="entry name" value="BACURD1-3"/>
</dbReference>
<evidence type="ECO:0000313" key="3">
    <source>
        <dbReference type="Proteomes" id="UP000006671"/>
    </source>
</evidence>
<dbReference type="GeneID" id="8856789"/>